<keyword evidence="1" id="KW-1133">Transmembrane helix</keyword>
<feature type="transmembrane region" description="Helical" evidence="1">
    <location>
        <begin position="105"/>
        <end position="123"/>
    </location>
</feature>
<dbReference type="Pfam" id="PF02732">
    <property type="entry name" value="ERCC4"/>
    <property type="match status" value="1"/>
</dbReference>
<dbReference type="InterPro" id="IPR006166">
    <property type="entry name" value="ERCC4_domain"/>
</dbReference>
<dbReference type="AlphaFoldDB" id="A0A0F9CWL1"/>
<keyword evidence="1" id="KW-0472">Membrane</keyword>
<protein>
    <recommendedName>
        <fullName evidence="2">ERCC4 domain-containing protein</fullName>
    </recommendedName>
</protein>
<dbReference type="GO" id="GO:0003677">
    <property type="term" value="F:DNA binding"/>
    <property type="evidence" value="ECO:0007669"/>
    <property type="project" value="InterPro"/>
</dbReference>
<dbReference type="SUPFAM" id="SSF52980">
    <property type="entry name" value="Restriction endonuclease-like"/>
    <property type="match status" value="1"/>
</dbReference>
<name>A0A0F9CWL1_9ZZZZ</name>
<reference evidence="3" key="1">
    <citation type="journal article" date="2015" name="Nature">
        <title>Complex archaea that bridge the gap between prokaryotes and eukaryotes.</title>
        <authorList>
            <person name="Spang A."/>
            <person name="Saw J.H."/>
            <person name="Jorgensen S.L."/>
            <person name="Zaremba-Niedzwiedzka K."/>
            <person name="Martijn J."/>
            <person name="Lind A.E."/>
            <person name="van Eijk R."/>
            <person name="Schleper C."/>
            <person name="Guy L."/>
            <person name="Ettema T.J."/>
        </authorList>
    </citation>
    <scope>NUCLEOTIDE SEQUENCE</scope>
</reference>
<dbReference type="GO" id="GO:0006259">
    <property type="term" value="P:DNA metabolic process"/>
    <property type="evidence" value="ECO:0007669"/>
    <property type="project" value="UniProtKB-ARBA"/>
</dbReference>
<sequence>TYLFCFFELFFFYKFKNYQFIMALNKLPIKDKSSKRLLQIIVDNRERKLMALLDKKKDTITYNSEQLDIADIIISDEVAIERKEGFDFVTSIIDNRLFEQLISSWFNLSGQFSYLLLSSILNIGDMRNVFWYIEEVISIEYNILFFFIPFLIINIFLVILIFYMVNKLYLLPQNQNLKAP</sequence>
<dbReference type="InterPro" id="IPR011335">
    <property type="entry name" value="Restrct_endonuc-II-like"/>
</dbReference>
<comment type="caution">
    <text evidence="3">The sequence shown here is derived from an EMBL/GenBank/DDBJ whole genome shotgun (WGS) entry which is preliminary data.</text>
</comment>
<feature type="domain" description="ERCC4" evidence="2">
    <location>
        <begin position="39"/>
        <end position="121"/>
    </location>
</feature>
<dbReference type="Gene3D" id="3.40.50.10130">
    <property type="match status" value="1"/>
</dbReference>
<accession>A0A0F9CWL1</accession>
<feature type="non-terminal residue" evidence="3">
    <location>
        <position position="1"/>
    </location>
</feature>
<organism evidence="3">
    <name type="scientific">marine sediment metagenome</name>
    <dbReference type="NCBI Taxonomy" id="412755"/>
    <lineage>
        <taxon>unclassified sequences</taxon>
        <taxon>metagenomes</taxon>
        <taxon>ecological metagenomes</taxon>
    </lineage>
</organism>
<evidence type="ECO:0000313" key="3">
    <source>
        <dbReference type="EMBL" id="KKL10066.1"/>
    </source>
</evidence>
<dbReference type="EMBL" id="LAZR01042214">
    <property type="protein sequence ID" value="KKL10066.1"/>
    <property type="molecule type" value="Genomic_DNA"/>
</dbReference>
<evidence type="ECO:0000256" key="1">
    <source>
        <dbReference type="SAM" id="Phobius"/>
    </source>
</evidence>
<dbReference type="GO" id="GO:0004518">
    <property type="term" value="F:nuclease activity"/>
    <property type="evidence" value="ECO:0007669"/>
    <property type="project" value="InterPro"/>
</dbReference>
<proteinExistence type="predicted"/>
<gene>
    <name evidence="3" type="ORF">LCGC14_2559580</name>
</gene>
<dbReference type="SMART" id="SM00891">
    <property type="entry name" value="ERCC4"/>
    <property type="match status" value="1"/>
</dbReference>
<evidence type="ECO:0000259" key="2">
    <source>
        <dbReference type="SMART" id="SM00891"/>
    </source>
</evidence>
<feature type="transmembrane region" description="Helical" evidence="1">
    <location>
        <begin position="143"/>
        <end position="165"/>
    </location>
</feature>
<keyword evidence="1" id="KW-0812">Transmembrane</keyword>